<evidence type="ECO:0000256" key="1">
    <source>
        <dbReference type="SAM" id="MobiDB-lite"/>
    </source>
</evidence>
<dbReference type="AlphaFoldDB" id="A0A1Z4C2P4"/>
<proteinExistence type="predicted"/>
<dbReference type="KEGG" id="mpsy:CEK71_18010"/>
<gene>
    <name evidence="2" type="ORF">CEK71_18010</name>
</gene>
<dbReference type="EMBL" id="CP022129">
    <property type="protein sequence ID" value="ASF47806.1"/>
    <property type="molecule type" value="Genomic_DNA"/>
</dbReference>
<name>A0A1Z4C2P4_9GAMM</name>
<feature type="region of interest" description="Disordered" evidence="1">
    <location>
        <begin position="25"/>
        <end position="44"/>
    </location>
</feature>
<accession>A0A1Z4C2P4</accession>
<sequence length="106" mass="11729">MIIGYCKNDHLEWKTNGLSSGIQKKTAFSDERTGPDHPGSRRNLSRSVLYFCPSSGDNTSATAVRLHERATTMPKLHNAKPNASGLLRDGKCMAIVSIHWYKAKAQ</sequence>
<organism evidence="2 3">
    <name type="scientific">Methylovulum psychrotolerans</name>
    <dbReference type="NCBI Taxonomy" id="1704499"/>
    <lineage>
        <taxon>Bacteria</taxon>
        <taxon>Pseudomonadati</taxon>
        <taxon>Pseudomonadota</taxon>
        <taxon>Gammaproteobacteria</taxon>
        <taxon>Methylococcales</taxon>
        <taxon>Methylococcaceae</taxon>
        <taxon>Methylovulum</taxon>
    </lineage>
</organism>
<keyword evidence="3" id="KW-1185">Reference proteome</keyword>
<dbReference type="Proteomes" id="UP000197019">
    <property type="component" value="Chromosome"/>
</dbReference>
<evidence type="ECO:0000313" key="3">
    <source>
        <dbReference type="Proteomes" id="UP000197019"/>
    </source>
</evidence>
<feature type="compositionally biased region" description="Basic and acidic residues" evidence="1">
    <location>
        <begin position="27"/>
        <end position="39"/>
    </location>
</feature>
<protein>
    <submittedName>
        <fullName evidence="2">Uncharacterized protein</fullName>
    </submittedName>
</protein>
<reference evidence="2 3" key="1">
    <citation type="submission" date="2017-06" db="EMBL/GenBank/DDBJ databases">
        <title>Genome Sequencing of the methanotroph Methylovulum psychrotolerants str. HV10-M2 isolated from a high-altitude environment.</title>
        <authorList>
            <person name="Mateos-Rivera A."/>
        </authorList>
    </citation>
    <scope>NUCLEOTIDE SEQUENCE [LARGE SCALE GENOMIC DNA]</scope>
    <source>
        <strain evidence="2 3">HV10_M2</strain>
    </source>
</reference>
<evidence type="ECO:0000313" key="2">
    <source>
        <dbReference type="EMBL" id="ASF47806.1"/>
    </source>
</evidence>